<dbReference type="EMBL" id="JAPDFW010000063">
    <property type="protein sequence ID" value="KAJ5075975.1"/>
    <property type="molecule type" value="Genomic_DNA"/>
</dbReference>
<evidence type="ECO:0000256" key="4">
    <source>
        <dbReference type="ARBA" id="ARBA00022833"/>
    </source>
</evidence>
<dbReference type="Pfam" id="PF01702">
    <property type="entry name" value="TGT"/>
    <property type="match status" value="1"/>
</dbReference>
<dbReference type="AlphaFoldDB" id="A0A9Q0LQC3"/>
<feature type="region of interest" description="Disordered" evidence="6">
    <location>
        <begin position="86"/>
        <end position="110"/>
    </location>
</feature>
<dbReference type="Gene3D" id="3.20.20.105">
    <property type="entry name" value="Queuine tRNA-ribosyltransferase-like"/>
    <property type="match status" value="1"/>
</dbReference>
<dbReference type="GO" id="GO:0005737">
    <property type="term" value="C:cytoplasm"/>
    <property type="evidence" value="ECO:0007669"/>
    <property type="project" value="UniProtKB-SubCell"/>
</dbReference>
<feature type="domain" description="tRNA-guanine(15) transglycosylase-like" evidence="7">
    <location>
        <begin position="97"/>
        <end position="425"/>
    </location>
</feature>
<evidence type="ECO:0000256" key="1">
    <source>
        <dbReference type="ARBA" id="ARBA00022490"/>
    </source>
</evidence>
<keyword evidence="9" id="KW-1185">Reference proteome</keyword>
<evidence type="ECO:0000313" key="8">
    <source>
        <dbReference type="EMBL" id="KAJ5075975.1"/>
    </source>
</evidence>
<organism evidence="8 9">
    <name type="scientific">Anaeramoeba ignava</name>
    <name type="common">Anaerobic marine amoeba</name>
    <dbReference type="NCBI Taxonomy" id="1746090"/>
    <lineage>
        <taxon>Eukaryota</taxon>
        <taxon>Metamonada</taxon>
        <taxon>Anaeramoebidae</taxon>
        <taxon>Anaeramoeba</taxon>
    </lineage>
</organism>
<dbReference type="InterPro" id="IPR036511">
    <property type="entry name" value="TGT-like_sf"/>
</dbReference>
<dbReference type="PANTHER" id="PTHR46064">
    <property type="entry name" value="QUEUINE TRNA-RIBOSYLTRANSFERASE ACCESSORY SUBUNIT 2"/>
    <property type="match status" value="1"/>
</dbReference>
<dbReference type="GO" id="GO:0008479">
    <property type="term" value="F:tRNA-guanosine(34) queuine transglycosylase activity"/>
    <property type="evidence" value="ECO:0007669"/>
    <property type="project" value="UniProtKB-UniRule"/>
</dbReference>
<evidence type="ECO:0000256" key="3">
    <source>
        <dbReference type="ARBA" id="ARBA00022723"/>
    </source>
</evidence>
<keyword evidence="4 5" id="KW-0862">Zinc</keyword>
<dbReference type="PANTHER" id="PTHR46064:SF1">
    <property type="entry name" value="QUEUINE TRNA-RIBOSYLTRANSFERASE ACCESSORY SUBUNIT 2"/>
    <property type="match status" value="1"/>
</dbReference>
<evidence type="ECO:0000256" key="5">
    <source>
        <dbReference type="HAMAP-Rule" id="MF_03043"/>
    </source>
</evidence>
<dbReference type="Proteomes" id="UP001149090">
    <property type="component" value="Unassembled WGS sequence"/>
</dbReference>
<evidence type="ECO:0000259" key="7">
    <source>
        <dbReference type="Pfam" id="PF01702"/>
    </source>
</evidence>
<dbReference type="InterPro" id="IPR028592">
    <property type="entry name" value="QTRTD1"/>
</dbReference>
<dbReference type="SUPFAM" id="SSF51713">
    <property type="entry name" value="tRNA-guanine transglycosylase"/>
    <property type="match status" value="1"/>
</dbReference>
<protein>
    <recommendedName>
        <fullName evidence="5">Queuine tRNA-ribosyltransferase accessory subunit 2</fullName>
    </recommendedName>
    <alternativeName>
        <fullName evidence="5">Queuine tRNA-ribosyltransferase domain-containing protein 1</fullName>
    </alternativeName>
</protein>
<dbReference type="InterPro" id="IPR050852">
    <property type="entry name" value="Queuine_tRNA-ribosyltrfase"/>
</dbReference>
<dbReference type="OMA" id="MAGSRMK"/>
<dbReference type="HAMAP" id="MF_03043">
    <property type="entry name" value="QTRT2"/>
    <property type="match status" value="1"/>
</dbReference>
<comment type="cofactor">
    <cofactor evidence="5">
        <name>Zn(2+)</name>
        <dbReference type="ChEBI" id="CHEBI:29105"/>
    </cofactor>
    <text evidence="5">Binds 1 zinc ion per subunit.</text>
</comment>
<dbReference type="NCBIfam" id="TIGR00449">
    <property type="entry name" value="tgt_general"/>
    <property type="match status" value="1"/>
</dbReference>
<keyword evidence="2 5" id="KW-0819">tRNA processing</keyword>
<reference evidence="8" key="1">
    <citation type="submission" date="2022-10" db="EMBL/GenBank/DDBJ databases">
        <title>Novel sulphate-reducing endosymbionts in the free-living metamonad Anaeramoeba.</title>
        <authorList>
            <person name="Jerlstrom-Hultqvist J."/>
            <person name="Cepicka I."/>
            <person name="Gallot-Lavallee L."/>
            <person name="Salas-Leiva D."/>
            <person name="Curtis B.A."/>
            <person name="Zahonova K."/>
            <person name="Pipaliya S."/>
            <person name="Dacks J."/>
            <person name="Roger A.J."/>
        </authorList>
    </citation>
    <scope>NUCLEOTIDE SEQUENCE</scope>
    <source>
        <strain evidence="8">BMAN</strain>
    </source>
</reference>
<dbReference type="GO" id="GO:0046872">
    <property type="term" value="F:metal ion binding"/>
    <property type="evidence" value="ECO:0007669"/>
    <property type="project" value="UniProtKB-KW"/>
</dbReference>
<comment type="subcellular location">
    <subcellularLocation>
        <location evidence="5">Cytoplasm</location>
    </subcellularLocation>
</comment>
<evidence type="ECO:0000256" key="2">
    <source>
        <dbReference type="ARBA" id="ARBA00022694"/>
    </source>
</evidence>
<feature type="binding site" evidence="5">
    <location>
        <position position="366"/>
    </location>
    <ligand>
        <name>Zn(2+)</name>
        <dbReference type="ChEBI" id="CHEBI:29105"/>
    </ligand>
</feature>
<comment type="similarity">
    <text evidence="5">Belongs to the queuine tRNA-ribosyltransferase family. QTRT2 subfamily.</text>
</comment>
<keyword evidence="3 5" id="KW-0479">Metal-binding</keyword>
<dbReference type="GO" id="GO:0006400">
    <property type="term" value="P:tRNA modification"/>
    <property type="evidence" value="ECO:0007669"/>
    <property type="project" value="InterPro"/>
</dbReference>
<keyword evidence="1 5" id="KW-0963">Cytoplasm</keyword>
<sequence>MDSLSFKIIKTESKTRISILKTTKNLEIECPNFIYPTRRGSHNHLTPDNLELIPEIKCLSIGVGDIITKPGISTLKKYNEYILQKKNPNKQKNETEKTTTLDQPTNTNKDKETEIINKPGIASFYALKNKLIFLTLRDPFLFQMTVPSIKNSVVITSYEGSSVKISAQDYNTLITEANPDIWTNLYSEQLPMPTGKKLMKLTAKNNQWAKNFSTVPKPKQTGFFSIIEGGSEIKQRQNSISQSVDKNCEGIVIGSLFLGETACQRQEILGIINEKIQEDKPKILIGDGQITDVLEAIEAGVDLFCGFFPEFVSELKLVLNLTDLFSLENVLKGDLSKFKGEFYKEYLINICDPKFRDSLKPLVQGCNCFTCQNHKSCYLYHLANSHEMTFDVLITIHNLWQFSNFFVMIREAIKIGKFTEYKKLILDYLEENQ</sequence>
<dbReference type="OrthoDB" id="27601at2759"/>
<proteinExistence type="inferred from homology"/>
<comment type="function">
    <text evidence="5">Non-catalytic subunit of the queuine tRNA-ribosyltransferase (TGT) that catalyzes the base-exchange of a guanine (G) residue with queuine (Q) at position 34 (anticodon wobble position) in tRNAs with GU(N) anticodons (tRNA-Asp, -Asn, -His and -Tyr), resulting in the hypermodified nucleoside queuosine (7-(((4,5-cis-dihydroxy-2-cyclopenten-1-yl)amino)methyl)-7-deazaguanosine).</text>
</comment>
<feature type="binding site" evidence="5">
    <location>
        <position position="397"/>
    </location>
    <ligand>
        <name>Zn(2+)</name>
        <dbReference type="ChEBI" id="CHEBI:29105"/>
    </ligand>
</feature>
<name>A0A9Q0LQC3_ANAIG</name>
<evidence type="ECO:0000256" key="6">
    <source>
        <dbReference type="SAM" id="MobiDB-lite"/>
    </source>
</evidence>
<comment type="caution">
    <text evidence="8">The sequence shown here is derived from an EMBL/GenBank/DDBJ whole genome shotgun (WGS) entry which is preliminary data.</text>
</comment>
<feature type="binding site" evidence="5">
    <location>
        <position position="371"/>
    </location>
    <ligand>
        <name>Zn(2+)</name>
        <dbReference type="ChEBI" id="CHEBI:29105"/>
    </ligand>
</feature>
<evidence type="ECO:0000313" key="9">
    <source>
        <dbReference type="Proteomes" id="UP001149090"/>
    </source>
</evidence>
<dbReference type="InterPro" id="IPR002616">
    <property type="entry name" value="tRNA_ribo_trans-like"/>
</dbReference>
<comment type="subunit">
    <text evidence="5">Heterodimer of a catalytic subunit and an accessory subunit.</text>
</comment>
<gene>
    <name evidence="8" type="ORF">M0811_06837</name>
</gene>
<accession>A0A9Q0LQC3</accession>
<feature type="binding site" evidence="5">
    <location>
        <position position="368"/>
    </location>
    <ligand>
        <name>Zn(2+)</name>
        <dbReference type="ChEBI" id="CHEBI:29105"/>
    </ligand>
</feature>